<name>A0AC54ZEQ9_ORYAF</name>
<dbReference type="Proteomes" id="UP000694850">
    <property type="component" value="Unplaced"/>
</dbReference>
<dbReference type="RefSeq" id="XP_042638993.1">
    <property type="nucleotide sequence ID" value="XM_042783059.1"/>
</dbReference>
<evidence type="ECO:0000313" key="2">
    <source>
        <dbReference type="RefSeq" id="XP_042638993.1"/>
    </source>
</evidence>
<keyword evidence="1" id="KW-1185">Reference proteome</keyword>
<reference evidence="2" key="1">
    <citation type="submission" date="2025-08" db="UniProtKB">
        <authorList>
            <consortium name="RefSeq"/>
        </authorList>
    </citation>
    <scope>IDENTIFICATION</scope>
</reference>
<gene>
    <name evidence="2" type="primary">MS4A14</name>
</gene>
<sequence>MESSAQVKKETHAITIQPRETVLTGFPYRPHSSLLEILKGEPQVLGAVQILLALIIAGLGTIITFNFVRFSQRFPLVFLTGYPFWGAFTFILAGYFTGIKKKPQKYLKQSAMAINVLSSFVAIAGITLTVISYKDRHKFCQVPSLEGICVIGRTLLTGILSVLLIASIAEFSISVTIATFRNTCWTKSNEIVFFLPSDVTPNNELPAPEPNAQFQFELQEESSNGDTTTNTHTFFFGGYAFFKLRVQPKAQPERKVDYTPSAPVPDEDTELRPLPPILEKKSSGNITCIQPGHTVEHVESEDLQPPKMQIQLLQAQTFPLQVFSSHSVKSDFHKTQDLPSYALPCRFIESQALKIKGPLVPTSQVLFVQDIPSQSLSTRVQESQAQVVEAPLVPTMQVLFFQDLPSYALPSRIQEPQALVIEGPLVPTTQVLLFQDSAAYALHSRVPGSQMLKIQGPIASMSQALFFQDLPLHSLTTRVYEAQSQVTEGPLVPTSQVSFFHDTLSQAQLYEGPTSHVVESHVLASEYMPVQDISSEDFPSQVIPLQTTPPRDTSSQDTPSQDTLSKDTSSQDTPSQELSEQVPTSHAAQSPDQQFKDLLYQDIRSEVLLLTQEWNSEKELHGKKSLKRHSLVERSKGWQSPKRRSLDQQSPHQKPPKRKSLDQESQGQESPRRKSVDQQIRDWLFPKRRSLDEQSKSLQSPRKQSSSRQVGNKQMTMQQPPEQQAEDQQTLEEQSPKQEFPTGQGEDQQPPELPEKCQQADEQQPPKEKPEESQAKGQKAQEKKAPKDLCKDWKLQIPESQDRQHPEMQSSYWKAQGWQYIWQPPQDWMTQSWRNKDWKAQEWRFETQNSLNWQSQNLLEKEALRQRALYQEAQTQHAIARHNLGQQLQEGPTRDSQCPDKLQQDLQSRVTQKDLQVDRTQIRDITPGYTKFGGQPSKDLQSENMRSNFPPSCGQHSEQDPYFTYLPNLSSEQNVEINASLCSTSYKEDLDLATTSCYLKDQRSEDSD</sequence>
<proteinExistence type="predicted"/>
<organism evidence="1 2">
    <name type="scientific">Orycteropus afer afer</name>
    <dbReference type="NCBI Taxonomy" id="1230840"/>
    <lineage>
        <taxon>Eukaryota</taxon>
        <taxon>Metazoa</taxon>
        <taxon>Chordata</taxon>
        <taxon>Craniata</taxon>
        <taxon>Vertebrata</taxon>
        <taxon>Euteleostomi</taxon>
        <taxon>Mammalia</taxon>
        <taxon>Eutheria</taxon>
        <taxon>Afrotheria</taxon>
        <taxon>Tubulidentata</taxon>
        <taxon>Orycteropodidae</taxon>
        <taxon>Orycteropus</taxon>
    </lineage>
</organism>
<evidence type="ECO:0000313" key="1">
    <source>
        <dbReference type="Proteomes" id="UP000694850"/>
    </source>
</evidence>
<accession>A0AC54ZEQ9</accession>
<protein>
    <submittedName>
        <fullName evidence="2">Membrane-spanning 4-domains subfamily A member 14</fullName>
    </submittedName>
</protein>